<dbReference type="Pfam" id="PF00724">
    <property type="entry name" value="Oxidored_FMN"/>
    <property type="match status" value="1"/>
</dbReference>
<evidence type="ECO:0000313" key="12">
    <source>
        <dbReference type="EMBL" id="EEG73347.1"/>
    </source>
</evidence>
<evidence type="ECO:0000256" key="2">
    <source>
        <dbReference type="ARBA" id="ARBA00001966"/>
    </source>
</evidence>
<dbReference type="OrthoDB" id="9772736at2"/>
<reference evidence="12" key="2">
    <citation type="submission" date="2013-06" db="EMBL/GenBank/DDBJ databases">
        <title>Draft genome sequence of Clostridium hylemonae (DSM 15053).</title>
        <authorList>
            <person name="Sudarsanam P."/>
            <person name="Ley R."/>
            <person name="Guruge J."/>
            <person name="Turnbaugh P.J."/>
            <person name="Mahowald M."/>
            <person name="Liep D."/>
            <person name="Gordon J."/>
        </authorList>
    </citation>
    <scope>NUCLEOTIDE SEQUENCE</scope>
    <source>
        <strain evidence="12">DSM 15053</strain>
    </source>
</reference>
<comment type="caution">
    <text evidence="12">The sequence shown here is derived from an EMBL/GenBank/DDBJ whole genome shotgun (WGS) entry which is preliminary data.</text>
</comment>
<evidence type="ECO:0000256" key="4">
    <source>
        <dbReference type="ARBA" id="ARBA00022630"/>
    </source>
</evidence>
<dbReference type="PRINTS" id="PR00368">
    <property type="entry name" value="FADPNR"/>
</dbReference>
<evidence type="ECO:0000256" key="7">
    <source>
        <dbReference type="ARBA" id="ARBA00023002"/>
    </source>
</evidence>
<evidence type="ECO:0000256" key="9">
    <source>
        <dbReference type="ARBA" id="ARBA00023014"/>
    </source>
</evidence>
<gene>
    <name evidence="12" type="ORF">CLOHYLEM_06633</name>
</gene>
<dbReference type="Pfam" id="PF07992">
    <property type="entry name" value="Pyr_redox_2"/>
    <property type="match status" value="1"/>
</dbReference>
<comment type="cofactor">
    <cofactor evidence="2">
        <name>[4Fe-4S] cluster</name>
        <dbReference type="ChEBI" id="CHEBI:49883"/>
    </cofactor>
</comment>
<dbReference type="GO" id="GO:0010181">
    <property type="term" value="F:FMN binding"/>
    <property type="evidence" value="ECO:0007669"/>
    <property type="project" value="InterPro"/>
</dbReference>
<comment type="similarity">
    <text evidence="3">In the N-terminal section; belongs to the NADH:flavin oxidoreductase/NADH oxidase family.</text>
</comment>
<evidence type="ECO:0000256" key="5">
    <source>
        <dbReference type="ARBA" id="ARBA00022643"/>
    </source>
</evidence>
<dbReference type="Gene3D" id="3.20.20.70">
    <property type="entry name" value="Aldolase class I"/>
    <property type="match status" value="1"/>
</dbReference>
<reference evidence="12" key="1">
    <citation type="submission" date="2009-02" db="EMBL/GenBank/DDBJ databases">
        <authorList>
            <person name="Fulton L."/>
            <person name="Clifton S."/>
            <person name="Fulton B."/>
            <person name="Xu J."/>
            <person name="Minx P."/>
            <person name="Pepin K.H."/>
            <person name="Johnson M."/>
            <person name="Bhonagiri V."/>
            <person name="Nash W.E."/>
            <person name="Mardis E.R."/>
            <person name="Wilson R.K."/>
        </authorList>
    </citation>
    <scope>NUCLEOTIDE SEQUENCE [LARGE SCALE GENOMIC DNA]</scope>
    <source>
        <strain evidence="12">DSM 15053</strain>
    </source>
</reference>
<keyword evidence="9" id="KW-0411">Iron-sulfur</keyword>
<dbReference type="InterPro" id="IPR036291">
    <property type="entry name" value="NAD(P)-bd_dom_sf"/>
</dbReference>
<dbReference type="GO" id="GO:0016491">
    <property type="term" value="F:oxidoreductase activity"/>
    <property type="evidence" value="ECO:0007669"/>
    <property type="project" value="UniProtKB-KW"/>
</dbReference>
<keyword evidence="13" id="KW-1185">Reference proteome</keyword>
<dbReference type="SUPFAM" id="SSF51971">
    <property type="entry name" value="Nucleotide-binding domain"/>
    <property type="match status" value="1"/>
</dbReference>
<dbReference type="CDD" id="cd02803">
    <property type="entry name" value="OYE_like_FMN_family"/>
    <property type="match status" value="1"/>
</dbReference>
<dbReference type="Gene3D" id="3.40.50.720">
    <property type="entry name" value="NAD(P)-binding Rossmann-like Domain"/>
    <property type="match status" value="1"/>
</dbReference>
<proteinExistence type="inferred from homology"/>
<name>C0C3H1_9FIRM</name>
<dbReference type="EMBL" id="ABYI02000028">
    <property type="protein sequence ID" value="EEG73347.1"/>
    <property type="molecule type" value="Genomic_DNA"/>
</dbReference>
<accession>C0C3H1</accession>
<dbReference type="InterPro" id="IPR001155">
    <property type="entry name" value="OxRdtase_FMN_N"/>
</dbReference>
<comment type="cofactor">
    <cofactor evidence="1">
        <name>FMN</name>
        <dbReference type="ChEBI" id="CHEBI:58210"/>
    </cofactor>
</comment>
<dbReference type="InterPro" id="IPR036188">
    <property type="entry name" value="FAD/NAD-bd_sf"/>
</dbReference>
<evidence type="ECO:0000256" key="6">
    <source>
        <dbReference type="ARBA" id="ARBA00022723"/>
    </source>
</evidence>
<dbReference type="Proteomes" id="UP000004893">
    <property type="component" value="Unassembled WGS sequence"/>
</dbReference>
<feature type="domain" description="NADH:flavin oxidoreductase/NADH oxidase N-terminal" evidence="10">
    <location>
        <begin position="6"/>
        <end position="326"/>
    </location>
</feature>
<dbReference type="GO" id="GO:0046872">
    <property type="term" value="F:metal ion binding"/>
    <property type="evidence" value="ECO:0007669"/>
    <property type="project" value="UniProtKB-KW"/>
</dbReference>
<feature type="domain" description="FAD/NAD(P)-binding" evidence="11">
    <location>
        <begin position="374"/>
        <end position="613"/>
    </location>
</feature>
<dbReference type="STRING" id="553973.CLOHYLEM_06633"/>
<dbReference type="SUPFAM" id="SSF51395">
    <property type="entry name" value="FMN-linked oxidoreductases"/>
    <property type="match status" value="1"/>
</dbReference>
<dbReference type="InterPro" id="IPR051793">
    <property type="entry name" value="NADH:flavin_oxidoreductase"/>
</dbReference>
<keyword evidence="4" id="KW-0285">Flavoprotein</keyword>
<evidence type="ECO:0000259" key="11">
    <source>
        <dbReference type="Pfam" id="PF07992"/>
    </source>
</evidence>
<keyword evidence="7" id="KW-0560">Oxidoreductase</keyword>
<organism evidence="12 13">
    <name type="scientific">[Clostridium] hylemonae DSM 15053</name>
    <dbReference type="NCBI Taxonomy" id="553973"/>
    <lineage>
        <taxon>Bacteria</taxon>
        <taxon>Bacillati</taxon>
        <taxon>Bacillota</taxon>
        <taxon>Clostridia</taxon>
        <taxon>Lachnospirales</taxon>
        <taxon>Lachnospiraceae</taxon>
    </lineage>
</organism>
<keyword evidence="5" id="KW-0288">FMN</keyword>
<dbReference type="Gene3D" id="3.50.50.60">
    <property type="entry name" value="FAD/NAD(P)-binding domain"/>
    <property type="match status" value="1"/>
</dbReference>
<dbReference type="SUPFAM" id="SSF51735">
    <property type="entry name" value="NAD(P)-binding Rossmann-fold domains"/>
    <property type="match status" value="1"/>
</dbReference>
<evidence type="ECO:0000313" key="13">
    <source>
        <dbReference type="Proteomes" id="UP000004893"/>
    </source>
</evidence>
<dbReference type="AlphaFoldDB" id="C0C3H1"/>
<sequence>MGYEALFSPFKVRGLELKNRIILPGMNTKMTKNKHDVGDDMIAYHVARAKAGCALNIFECVALCPAPHAYMYMGLYNDHHVRQLRRLTDAVHEAGGKMGIQLWHGGFSPQLFFDETNTLETPDTLSAGRIHEIVEEFGCGARLAVQAGFDAVEFHAAHSYLPHEFLSPGMNRRTDEYGGSFENRCRFCFEVISAIRSNIPEDMPFFMRVGCIDELMEQNMTEEEIVEFINRSADLGVDVADISRGNAMSFATVYEVPPFNLPHGFNIENIYNIKKQIKIPVVGVGRINTGEMANQVIEDGKFDLVAIGRAQLADPEWVTKVREGREELIRHCIGCDQGCYDAVIDPKMKHITCTRNPMLCLEYKGLPKTAAPEKVMIAGGGMAGLFAAEVLKKRGHEPVIFEASDRLAGQFTLAGVSPMKQDWAAAAKWEAEEIGRLGIEFHLNTPVTPKLIEQFAPDRVIIATGSEYTAPAIPGIDGPNVYTQYEVLRGEASPAGHVAVIGCGLVGAEVAELLASRGAQVTALEKKGVGTGLNMLRRMFLNPEFKYYKIAKMSGALVTSLEPGMVNYEITDRKTKEVSRGTLKCDAAVICTGITARPCGKLKETCEAAGIPVQVIGDALAARDARTASREGYEAGMALQ</sequence>
<keyword evidence="8" id="KW-0408">Iron</keyword>
<evidence type="ECO:0000256" key="3">
    <source>
        <dbReference type="ARBA" id="ARBA00011048"/>
    </source>
</evidence>
<evidence type="ECO:0000259" key="10">
    <source>
        <dbReference type="Pfam" id="PF00724"/>
    </source>
</evidence>
<dbReference type="RefSeq" id="WP_006443992.1">
    <property type="nucleotide sequence ID" value="NZ_CP036524.1"/>
</dbReference>
<dbReference type="HOGENOM" id="CLU_012153_1_1_9"/>
<evidence type="ECO:0000256" key="1">
    <source>
        <dbReference type="ARBA" id="ARBA00001917"/>
    </source>
</evidence>
<dbReference type="InterPro" id="IPR023753">
    <property type="entry name" value="FAD/NAD-binding_dom"/>
</dbReference>
<dbReference type="eggNOG" id="COG1902">
    <property type="taxonomic scope" value="Bacteria"/>
</dbReference>
<keyword evidence="6" id="KW-0479">Metal-binding</keyword>
<dbReference type="PROSITE" id="PS50890">
    <property type="entry name" value="PUA"/>
    <property type="match status" value="1"/>
</dbReference>
<protein>
    <submittedName>
        <fullName evidence="12">Pyridine nucleotide-disulfide oxidoreductase</fullName>
    </submittedName>
</protein>
<dbReference type="GO" id="GO:0051536">
    <property type="term" value="F:iron-sulfur cluster binding"/>
    <property type="evidence" value="ECO:0007669"/>
    <property type="project" value="UniProtKB-KW"/>
</dbReference>
<evidence type="ECO:0000256" key="8">
    <source>
        <dbReference type="ARBA" id="ARBA00023004"/>
    </source>
</evidence>
<dbReference type="PANTHER" id="PTHR42917">
    <property type="entry name" value="2,4-DIENOYL-COA REDUCTASE"/>
    <property type="match status" value="1"/>
</dbReference>
<dbReference type="InterPro" id="IPR013785">
    <property type="entry name" value="Aldolase_TIM"/>
</dbReference>
<dbReference type="PANTHER" id="PTHR42917:SF2">
    <property type="entry name" value="2,4-DIENOYL-COA REDUCTASE [(2E)-ENOYL-COA-PRODUCING]"/>
    <property type="match status" value="1"/>
</dbReference>